<evidence type="ECO:0000256" key="7">
    <source>
        <dbReference type="ARBA" id="ARBA00022824"/>
    </source>
</evidence>
<evidence type="ECO:0000256" key="9">
    <source>
        <dbReference type="ARBA" id="ARBA00022989"/>
    </source>
</evidence>
<dbReference type="EMBL" id="MBFU01000028">
    <property type="protein sequence ID" value="PWA03137.1"/>
    <property type="molecule type" value="Genomic_DNA"/>
</dbReference>
<evidence type="ECO:0000313" key="15">
    <source>
        <dbReference type="EMBL" id="PWA03137.1"/>
    </source>
</evidence>
<evidence type="ECO:0000256" key="1">
    <source>
        <dbReference type="ARBA" id="ARBA00004477"/>
    </source>
</evidence>
<keyword evidence="3" id="KW-0813">Transport</keyword>
<comment type="subcellular location">
    <subcellularLocation>
        <location evidence="1">Endoplasmic reticulum membrane</location>
        <topology evidence="1">Multi-pass membrane protein</topology>
    </subcellularLocation>
</comment>
<keyword evidence="16" id="KW-1185">Reference proteome</keyword>
<evidence type="ECO:0000256" key="4">
    <source>
        <dbReference type="ARBA" id="ARBA00022568"/>
    </source>
</evidence>
<proteinExistence type="inferred from homology"/>
<evidence type="ECO:0000256" key="10">
    <source>
        <dbReference type="ARBA" id="ARBA00023054"/>
    </source>
</evidence>
<feature type="transmembrane region" description="Helical" evidence="14">
    <location>
        <begin position="6"/>
        <end position="27"/>
    </location>
</feature>
<keyword evidence="9 14" id="KW-1133">Transmembrane helix</keyword>
<evidence type="ECO:0000256" key="12">
    <source>
        <dbReference type="ARBA" id="ARBA00023136"/>
    </source>
</evidence>
<gene>
    <name evidence="15" type="ORF">BB558_000704</name>
</gene>
<name>A0A2U1JDG0_SMIAN</name>
<keyword evidence="6 14" id="KW-0812">Transmembrane</keyword>
<dbReference type="Proteomes" id="UP000245591">
    <property type="component" value="Unassembled WGS sequence"/>
</dbReference>
<dbReference type="PANTHER" id="PTHR20917:SF0">
    <property type="entry name" value="CALCIUM LOAD-ACTIVATED CALCIUM CHANNEL"/>
    <property type="match status" value="1"/>
</dbReference>
<comment type="caution">
    <text evidence="15">The sequence shown here is derived from an EMBL/GenBank/DDBJ whole genome shotgun (WGS) entry which is preliminary data.</text>
</comment>
<evidence type="ECO:0000256" key="14">
    <source>
        <dbReference type="SAM" id="Phobius"/>
    </source>
</evidence>
<dbReference type="GO" id="GO:0005262">
    <property type="term" value="F:calcium channel activity"/>
    <property type="evidence" value="ECO:0007669"/>
    <property type="project" value="UniProtKB-KW"/>
</dbReference>
<organism evidence="15 16">
    <name type="scientific">Smittium angustum</name>
    <dbReference type="NCBI Taxonomy" id="133377"/>
    <lineage>
        <taxon>Eukaryota</taxon>
        <taxon>Fungi</taxon>
        <taxon>Fungi incertae sedis</taxon>
        <taxon>Zoopagomycota</taxon>
        <taxon>Kickxellomycotina</taxon>
        <taxon>Harpellomycetes</taxon>
        <taxon>Harpellales</taxon>
        <taxon>Legeriomycetaceae</taxon>
        <taxon>Smittium</taxon>
    </lineage>
</organism>
<evidence type="ECO:0000256" key="11">
    <source>
        <dbReference type="ARBA" id="ARBA00023065"/>
    </source>
</evidence>
<evidence type="ECO:0000313" key="16">
    <source>
        <dbReference type="Proteomes" id="UP000245591"/>
    </source>
</evidence>
<keyword evidence="5" id="KW-0107">Calcium channel</keyword>
<keyword evidence="13" id="KW-0407">Ion channel</keyword>
<keyword evidence="8" id="KW-0106">Calcium</keyword>
<keyword evidence="10" id="KW-0175">Coiled coil</keyword>
<keyword evidence="11" id="KW-0406">Ion transport</keyword>
<evidence type="ECO:0000256" key="5">
    <source>
        <dbReference type="ARBA" id="ARBA00022673"/>
    </source>
</evidence>
<dbReference type="InterPro" id="IPR002809">
    <property type="entry name" value="EMC3/TMCO1"/>
</dbReference>
<dbReference type="Pfam" id="PF01956">
    <property type="entry name" value="EMC3_TMCO1"/>
    <property type="match status" value="1"/>
</dbReference>
<evidence type="ECO:0000256" key="3">
    <source>
        <dbReference type="ARBA" id="ARBA00022448"/>
    </source>
</evidence>
<sequence>MLIFIKAYLFCLVLCISSEVVNYYLFYRTEAFKNHKRTIILNKEKLKKEESDTSGNVAKKKKKIDALKAQLNLATSQGATYMIRSSIVSVLLQFVYMYIVGTVYDKTPVGKFPFTPFGLFQSLTHRGLDGDDYTQISCVFVFVMASVSTKAIIDMIFDFGLPKADTSKPEWMTNPEQFVDKWLNK</sequence>
<keyword evidence="7" id="KW-0256">Endoplasmic reticulum</keyword>
<accession>A0A2U1JDG0</accession>
<evidence type="ECO:0000256" key="8">
    <source>
        <dbReference type="ARBA" id="ARBA00022837"/>
    </source>
</evidence>
<dbReference type="InterPro" id="IPR008559">
    <property type="entry name" value="TMCO1"/>
</dbReference>
<dbReference type="GO" id="GO:0032469">
    <property type="term" value="P:endoplasmic reticulum calcium ion homeostasis"/>
    <property type="evidence" value="ECO:0007669"/>
    <property type="project" value="InterPro"/>
</dbReference>
<dbReference type="PANTHER" id="PTHR20917">
    <property type="entry name" value="PNAS-RELATED"/>
    <property type="match status" value="1"/>
</dbReference>
<dbReference type="GO" id="GO:0005789">
    <property type="term" value="C:endoplasmic reticulum membrane"/>
    <property type="evidence" value="ECO:0007669"/>
    <property type="project" value="UniProtKB-SubCell"/>
</dbReference>
<evidence type="ECO:0000256" key="6">
    <source>
        <dbReference type="ARBA" id="ARBA00022692"/>
    </source>
</evidence>
<evidence type="ECO:0000256" key="13">
    <source>
        <dbReference type="ARBA" id="ARBA00023303"/>
    </source>
</evidence>
<dbReference type="SMART" id="SM01415">
    <property type="entry name" value="DUF106"/>
    <property type="match status" value="1"/>
</dbReference>
<keyword evidence="4" id="KW-0109">Calcium transport</keyword>
<dbReference type="AlphaFoldDB" id="A0A2U1JDG0"/>
<keyword evidence="12 14" id="KW-0472">Membrane</keyword>
<reference evidence="15 16" key="1">
    <citation type="journal article" date="2018" name="MBio">
        <title>Comparative Genomics Reveals the Core Gene Toolbox for the Fungus-Insect Symbiosis.</title>
        <authorList>
            <person name="Wang Y."/>
            <person name="Stata M."/>
            <person name="Wang W."/>
            <person name="Stajich J.E."/>
            <person name="White M.M."/>
            <person name="Moncalvo J.M."/>
        </authorList>
    </citation>
    <scope>NUCLEOTIDE SEQUENCE [LARGE SCALE GENOMIC DNA]</scope>
    <source>
        <strain evidence="15 16">AUS-126-30</strain>
    </source>
</reference>
<evidence type="ECO:0000256" key="2">
    <source>
        <dbReference type="ARBA" id="ARBA00006537"/>
    </source>
</evidence>
<feature type="transmembrane region" description="Helical" evidence="14">
    <location>
        <begin position="81"/>
        <end position="99"/>
    </location>
</feature>
<comment type="similarity">
    <text evidence="2">Belongs to the TMCO1 family.</text>
</comment>
<protein>
    <submittedName>
        <fullName evidence="15">Uncharacterized protein</fullName>
    </submittedName>
</protein>